<dbReference type="OrthoDB" id="5406275at2759"/>
<dbReference type="PANTHER" id="PTHR33488">
    <property type="entry name" value="ZGC:162509"/>
    <property type="match status" value="1"/>
</dbReference>
<evidence type="ECO:0000256" key="1">
    <source>
        <dbReference type="SAM" id="Coils"/>
    </source>
</evidence>
<keyword evidence="1" id="KW-0175">Coiled coil</keyword>
<accession>J4I9Z4</accession>
<name>J4I9Z4_9APHY</name>
<reference evidence="3 4" key="1">
    <citation type="journal article" date="2012" name="Appl. Environ. Microbiol.">
        <title>Short-read sequencing for genomic analysis of the brown rot fungus Fibroporia radiculosa.</title>
        <authorList>
            <person name="Tang J.D."/>
            <person name="Perkins A.D."/>
            <person name="Sonstegard T.S."/>
            <person name="Schroeder S.G."/>
            <person name="Burgess S.C."/>
            <person name="Diehl S.V."/>
        </authorList>
    </citation>
    <scope>NUCLEOTIDE SEQUENCE [LARGE SCALE GENOMIC DNA]</scope>
    <source>
        <strain evidence="3 4">TFFH 294</strain>
    </source>
</reference>
<dbReference type="Gene3D" id="1.20.1170.10">
    <property type="match status" value="1"/>
</dbReference>
<dbReference type="RefSeq" id="XP_012181299.1">
    <property type="nucleotide sequence ID" value="XM_012325909.1"/>
</dbReference>
<dbReference type="GeneID" id="24096927"/>
<dbReference type="EMBL" id="HE797059">
    <property type="protein sequence ID" value="CCM02016.1"/>
    <property type="molecule type" value="Genomic_DNA"/>
</dbReference>
<dbReference type="InParanoid" id="J4I9Z4"/>
<feature type="coiled-coil region" evidence="1">
    <location>
        <begin position="199"/>
        <end position="233"/>
    </location>
</feature>
<evidence type="ECO:0000313" key="3">
    <source>
        <dbReference type="EMBL" id="CCM02016.1"/>
    </source>
</evidence>
<dbReference type="HOGENOM" id="CLU_025135_0_0_1"/>
<feature type="region of interest" description="Disordered" evidence="2">
    <location>
        <begin position="289"/>
        <end position="327"/>
    </location>
</feature>
<evidence type="ECO:0000313" key="4">
    <source>
        <dbReference type="Proteomes" id="UP000006352"/>
    </source>
</evidence>
<dbReference type="Proteomes" id="UP000006352">
    <property type="component" value="Unassembled WGS sequence"/>
</dbReference>
<organism evidence="3 4">
    <name type="scientific">Fibroporia radiculosa</name>
    <dbReference type="NCBI Taxonomy" id="599839"/>
    <lineage>
        <taxon>Eukaryota</taxon>
        <taxon>Fungi</taxon>
        <taxon>Dikarya</taxon>
        <taxon>Basidiomycota</taxon>
        <taxon>Agaricomycotina</taxon>
        <taxon>Agaricomycetes</taxon>
        <taxon>Polyporales</taxon>
        <taxon>Fibroporiaceae</taxon>
        <taxon>Fibroporia</taxon>
    </lineage>
</organism>
<evidence type="ECO:0000256" key="2">
    <source>
        <dbReference type="SAM" id="MobiDB-lite"/>
    </source>
</evidence>
<feature type="compositionally biased region" description="Basic and acidic residues" evidence="2">
    <location>
        <begin position="718"/>
        <end position="730"/>
    </location>
</feature>
<dbReference type="PANTHER" id="PTHR33488:SF2">
    <property type="entry name" value="EARLY ENDOSOME ANTIGEN 1-LIKE"/>
    <property type="match status" value="1"/>
</dbReference>
<protein>
    <submittedName>
        <fullName evidence="3">Uncharacterized protein</fullName>
    </submittedName>
</protein>
<feature type="compositionally biased region" description="Pro residues" evidence="2">
    <location>
        <begin position="452"/>
        <end position="463"/>
    </location>
</feature>
<keyword evidence="4" id="KW-1185">Reference proteome</keyword>
<gene>
    <name evidence="3" type="ORF">FIBRA_04092</name>
</gene>
<feature type="region of interest" description="Disordered" evidence="2">
    <location>
        <begin position="704"/>
        <end position="745"/>
    </location>
</feature>
<feature type="region of interest" description="Disordered" evidence="2">
    <location>
        <begin position="449"/>
        <end position="470"/>
    </location>
</feature>
<feature type="coiled-coil region" evidence="1">
    <location>
        <begin position="482"/>
        <end position="516"/>
    </location>
</feature>
<dbReference type="AlphaFoldDB" id="J4I9Z4"/>
<feature type="compositionally biased region" description="Polar residues" evidence="2">
    <location>
        <begin position="305"/>
        <end position="324"/>
    </location>
</feature>
<sequence length="745" mass="80358">MSNSDLVAYHDAIKKVNSGANVNQDAWMNMWCNTNWGSLLQPAPLSIALLGSILILASGTKDFSLIVDKPQGVPDFKWQYAQHPDSFKACLMQMVGAGYTAFETAHKDMQTIQALSGQMPDVIRNLVQLLISGEPDEVQALFPNGLADLKGLANGCKEAAEECEGGFKDMANLAQEMVLACTYKAGTSEQILAQNEINLKVLAIDKESTEKMLKNTKENLDIAKNSFLDAQDQFKDAIKSMPTGWELLAMGVVDSLTSCATHAANAFVNQATMRSQLVNTTVQAFANKISPDGNVTPPAGAASSPAEQQEGKQGQPSSVPNTDAMTDPANGQVDFVLQYASAVKTLLIAKDGKPDWAQIVTTDPNAVTGASYVRAELQRTKTKLKPGKAMSDSLSTSVDSLTGVVDKLIKSGNAGENDDKLAVSLGTTVDEQITNLQTLSQKARLVTQTAPANPPGLAPPPAPQSSSNDSAKLAVENGKFKVDQTKEVLESARKSYNNLNKQMTEQQKEMAKTMHEITSLNLLDAKLSEMIPILKKAVGSFNTLRAQISQLVQFFESITSLIDDVMAPSVARLVTTMQSAEDMILGGTSLKNFTRNLVYNQTMTPLKVAMLTTKISTVYVEISTDYILPAQRSVGNMLQFAENSDPSSLGPKLQKAQQELQKKADTASKQILDKVARDQADFSNSIMKRVNGIEDALKAIQPFQAPPSKALTDVTTTHVEDVSEQKKQEDAANPMNGTPEDLGLM</sequence>
<dbReference type="STRING" id="599839.J4I9Z4"/>
<proteinExistence type="predicted"/>